<name>A0A2H0BTA0_9BACT</name>
<dbReference type="InterPro" id="IPR041657">
    <property type="entry name" value="HTH_17"/>
</dbReference>
<dbReference type="Proteomes" id="UP000231581">
    <property type="component" value="Unassembled WGS sequence"/>
</dbReference>
<sequence length="101" mass="11670">MTNETEGVIRVSVSEAARLFGVSSKTIRRGMAESKILYIIVRGRYKISFASLVTWSQQSIKTRTKRDRDGIGQWVEQWHIRNTLYSPRLPKKKNKNSSDKV</sequence>
<feature type="domain" description="Helix-turn-helix" evidence="1">
    <location>
        <begin position="12"/>
        <end position="55"/>
    </location>
</feature>
<comment type="caution">
    <text evidence="2">The sequence shown here is derived from an EMBL/GenBank/DDBJ whole genome shotgun (WGS) entry which is preliminary data.</text>
</comment>
<accession>A0A2H0BTA0</accession>
<evidence type="ECO:0000313" key="3">
    <source>
        <dbReference type="Proteomes" id="UP000231581"/>
    </source>
</evidence>
<dbReference type="Pfam" id="PF12728">
    <property type="entry name" value="HTH_17"/>
    <property type="match status" value="1"/>
</dbReference>
<dbReference type="EMBL" id="PCSZ01000015">
    <property type="protein sequence ID" value="PIP60916.1"/>
    <property type="molecule type" value="Genomic_DNA"/>
</dbReference>
<proteinExistence type="predicted"/>
<reference evidence="2 3" key="1">
    <citation type="submission" date="2017-09" db="EMBL/GenBank/DDBJ databases">
        <title>Depth-based differentiation of microbial function through sediment-hosted aquifers and enrichment of novel symbionts in the deep terrestrial subsurface.</title>
        <authorList>
            <person name="Probst A.J."/>
            <person name="Ladd B."/>
            <person name="Jarett J.K."/>
            <person name="Geller-Mcgrath D.E."/>
            <person name="Sieber C.M."/>
            <person name="Emerson J.B."/>
            <person name="Anantharaman K."/>
            <person name="Thomas B.C."/>
            <person name="Malmstrom R."/>
            <person name="Stieglmeier M."/>
            <person name="Klingl A."/>
            <person name="Woyke T."/>
            <person name="Ryan C.M."/>
            <person name="Banfield J.F."/>
        </authorList>
    </citation>
    <scope>NUCLEOTIDE SEQUENCE [LARGE SCALE GENOMIC DNA]</scope>
    <source>
        <strain evidence="2">CG22_combo_CG10-13_8_21_14_all_47_17</strain>
    </source>
</reference>
<gene>
    <name evidence="2" type="ORF">COX00_00595</name>
</gene>
<organism evidence="2 3">
    <name type="scientific">Candidatus Uhrbacteria bacterium CG22_combo_CG10-13_8_21_14_all_47_17</name>
    <dbReference type="NCBI Taxonomy" id="1975041"/>
    <lineage>
        <taxon>Bacteria</taxon>
        <taxon>Candidatus Uhriibacteriota</taxon>
    </lineage>
</organism>
<protein>
    <recommendedName>
        <fullName evidence="1">Helix-turn-helix domain-containing protein</fullName>
    </recommendedName>
</protein>
<evidence type="ECO:0000313" key="2">
    <source>
        <dbReference type="EMBL" id="PIP60916.1"/>
    </source>
</evidence>
<evidence type="ECO:0000259" key="1">
    <source>
        <dbReference type="Pfam" id="PF12728"/>
    </source>
</evidence>
<dbReference type="AlphaFoldDB" id="A0A2H0BTA0"/>